<proteinExistence type="predicted"/>
<dbReference type="AlphaFoldDB" id="A0A6M3KQH4"/>
<evidence type="ECO:0000313" key="2">
    <source>
        <dbReference type="EMBL" id="QJA84112.1"/>
    </source>
</evidence>
<accession>A0A6M3KQH4</accession>
<organism evidence="2">
    <name type="scientific">viral metagenome</name>
    <dbReference type="NCBI Taxonomy" id="1070528"/>
    <lineage>
        <taxon>unclassified sequences</taxon>
        <taxon>metagenomes</taxon>
        <taxon>organismal metagenomes</taxon>
    </lineage>
</organism>
<dbReference type="EMBL" id="MT142524">
    <property type="protein sequence ID" value="QJA84112.1"/>
    <property type="molecule type" value="Genomic_DNA"/>
</dbReference>
<evidence type="ECO:0000313" key="1">
    <source>
        <dbReference type="EMBL" id="QJA65552.1"/>
    </source>
</evidence>
<gene>
    <name evidence="2" type="ORF">MM415A00224_0011</name>
    <name evidence="1" type="ORF">MM415B00387_0045</name>
</gene>
<sequence length="193" mass="21091">MHGETDHCKHGLIAAHCGLCAGWNENNRVNRAVNRLVDRLEKLGGNMEAQSSKLKAESEMKRCKSGASCVNGPDPQSIENFQKSGIVKGGRLGTCRDCMRKRISEGHQKGAIKRAGFVDPTVGIVQDGVELRPIPPIEAGPNILSLDFTGREELLSGLEKTAKENFRTIEQQALFYVFSGVSGGNWMPERKAD</sequence>
<protein>
    <submittedName>
        <fullName evidence="2">Uncharacterized protein</fullName>
    </submittedName>
</protein>
<reference evidence="2" key="1">
    <citation type="submission" date="2020-03" db="EMBL/GenBank/DDBJ databases">
        <title>The deep terrestrial virosphere.</title>
        <authorList>
            <person name="Holmfeldt K."/>
            <person name="Nilsson E."/>
            <person name="Simone D."/>
            <person name="Lopez-Fernandez M."/>
            <person name="Wu X."/>
            <person name="de Brujin I."/>
            <person name="Lundin D."/>
            <person name="Andersson A."/>
            <person name="Bertilsson S."/>
            <person name="Dopson M."/>
        </authorList>
    </citation>
    <scope>NUCLEOTIDE SEQUENCE</scope>
    <source>
        <strain evidence="2">MM415A00224</strain>
        <strain evidence="1">MM415B00387</strain>
    </source>
</reference>
<dbReference type="EMBL" id="MT141540">
    <property type="protein sequence ID" value="QJA65552.1"/>
    <property type="molecule type" value="Genomic_DNA"/>
</dbReference>
<name>A0A6M3KQH4_9ZZZZ</name>